<dbReference type="EMBL" id="CAJOBH010143707">
    <property type="protein sequence ID" value="CAF4817077.1"/>
    <property type="molecule type" value="Genomic_DNA"/>
</dbReference>
<name>A0A8S3BC57_9BILA</name>
<organism evidence="3 6">
    <name type="scientific">Rotaria magnacalcarata</name>
    <dbReference type="NCBI Taxonomy" id="392030"/>
    <lineage>
        <taxon>Eukaryota</taxon>
        <taxon>Metazoa</taxon>
        <taxon>Spiralia</taxon>
        <taxon>Gnathifera</taxon>
        <taxon>Rotifera</taxon>
        <taxon>Eurotatoria</taxon>
        <taxon>Bdelloidea</taxon>
        <taxon>Philodinida</taxon>
        <taxon>Philodinidae</taxon>
        <taxon>Rotaria</taxon>
    </lineage>
</organism>
<evidence type="ECO:0000313" key="1">
    <source>
        <dbReference type="EMBL" id="CAF4546520.1"/>
    </source>
</evidence>
<evidence type="ECO:0000313" key="4">
    <source>
        <dbReference type="EMBL" id="CAF4889973.1"/>
    </source>
</evidence>
<dbReference type="EMBL" id="CAJOBI010171236">
    <property type="protein sequence ID" value="CAF4889973.1"/>
    <property type="molecule type" value="Genomic_DNA"/>
</dbReference>
<evidence type="ECO:0000313" key="5">
    <source>
        <dbReference type="EMBL" id="CAF5009103.1"/>
    </source>
</evidence>
<dbReference type="Proteomes" id="UP000681720">
    <property type="component" value="Unassembled WGS sequence"/>
</dbReference>
<gene>
    <name evidence="1" type="ORF">BYL167_LOCUS37924</name>
    <name evidence="3" type="ORF">BYL167_LOCUS48822</name>
    <name evidence="2" type="ORF">GIL414_LOCUS43861</name>
    <name evidence="5" type="ORF">GIL414_LOCUS57753</name>
    <name evidence="4" type="ORF">SMN809_LOCUS51228</name>
</gene>
<comment type="caution">
    <text evidence="3">The sequence shown here is derived from an EMBL/GenBank/DDBJ whole genome shotgun (WGS) entry which is preliminary data.</text>
</comment>
<dbReference type="InterPro" id="IPR053287">
    <property type="entry name" value="PP2C-like_domain"/>
</dbReference>
<reference evidence="3" key="1">
    <citation type="submission" date="2021-02" db="EMBL/GenBank/DDBJ databases">
        <authorList>
            <person name="Nowell W R."/>
        </authorList>
    </citation>
    <scope>NUCLEOTIDE SEQUENCE</scope>
</reference>
<feature type="non-terminal residue" evidence="3">
    <location>
        <position position="80"/>
    </location>
</feature>
<dbReference type="PANTHER" id="PTHR21586:SF0">
    <property type="entry name" value="PP2C-LIKE DOMAIN-CONTAINING PROTEIN CG9801"/>
    <property type="match status" value="1"/>
</dbReference>
<evidence type="ECO:0008006" key="7">
    <source>
        <dbReference type="Google" id="ProtNLM"/>
    </source>
</evidence>
<evidence type="ECO:0000313" key="3">
    <source>
        <dbReference type="EMBL" id="CAF4817077.1"/>
    </source>
</evidence>
<evidence type="ECO:0000313" key="2">
    <source>
        <dbReference type="EMBL" id="CAF4721285.1"/>
    </source>
</evidence>
<dbReference type="EMBL" id="CAJOBJ010210364">
    <property type="protein sequence ID" value="CAF5009103.1"/>
    <property type="molecule type" value="Genomic_DNA"/>
</dbReference>
<protein>
    <recommendedName>
        <fullName evidence="7">PPM-type phosphatase domain-containing protein</fullName>
    </recommendedName>
</protein>
<dbReference type="EMBL" id="CAJOBJ010131013">
    <property type="protein sequence ID" value="CAF4721285.1"/>
    <property type="molecule type" value="Genomic_DNA"/>
</dbReference>
<dbReference type="EMBL" id="CAJOBH010087161">
    <property type="protein sequence ID" value="CAF4546520.1"/>
    <property type="molecule type" value="Genomic_DNA"/>
</dbReference>
<dbReference type="Proteomes" id="UP000681967">
    <property type="component" value="Unassembled WGS sequence"/>
</dbReference>
<dbReference type="PANTHER" id="PTHR21586">
    <property type="entry name" value="TIPA"/>
    <property type="match status" value="1"/>
</dbReference>
<dbReference type="AlphaFoldDB" id="A0A8S3BC57"/>
<feature type="non-terminal residue" evidence="3">
    <location>
        <position position="1"/>
    </location>
</feature>
<proteinExistence type="predicted"/>
<sequence>SRNLNNERDMRSPGGALGMTMTEKADLSNLTYSLMEIEQGDFIFLTSDGVSDNYDPCVSGCAASIKTPSFIRKSSHTISE</sequence>
<accession>A0A8S3BC57</accession>
<evidence type="ECO:0000313" key="6">
    <source>
        <dbReference type="Proteomes" id="UP000681967"/>
    </source>
</evidence>
<dbReference type="Proteomes" id="UP000676336">
    <property type="component" value="Unassembled WGS sequence"/>
</dbReference>